<feature type="compositionally biased region" description="Pro residues" evidence="1">
    <location>
        <begin position="1"/>
        <end position="11"/>
    </location>
</feature>
<accession>A0A9D2EC26</accession>
<evidence type="ECO:0000256" key="1">
    <source>
        <dbReference type="SAM" id="MobiDB-lite"/>
    </source>
</evidence>
<feature type="transmembrane region" description="Helical" evidence="2">
    <location>
        <begin position="168"/>
        <end position="187"/>
    </location>
</feature>
<sequence>MSYPPNQPDPQQPGGYPQPGQPQGGQPPQQPGYGPAHSTPPAPGYGAPGQPPAAPGYGAPGQTPMAPGYGAPGGYGDPYAQVGMPQQRPGTVTAGAVMTFIGCGVMILLGLIIVIFALAGSQAFTEAFGEASGFATGAIAVVGIVLLVIGVIPFILGLFAFRGSKGALIGLTIFAGIYVLLSLGSVFTDSGTGGTLLPLIWVIAATALFWSGKSWYDAPRA</sequence>
<feature type="transmembrane region" description="Helical" evidence="2">
    <location>
        <begin position="193"/>
        <end position="210"/>
    </location>
</feature>
<feature type="compositionally biased region" description="Low complexity" evidence="1">
    <location>
        <begin position="55"/>
        <end position="69"/>
    </location>
</feature>
<dbReference type="AlphaFoldDB" id="A0A9D2EC26"/>
<feature type="transmembrane region" description="Helical" evidence="2">
    <location>
        <begin position="94"/>
        <end position="118"/>
    </location>
</feature>
<reference evidence="3" key="2">
    <citation type="submission" date="2021-04" db="EMBL/GenBank/DDBJ databases">
        <authorList>
            <person name="Gilroy R."/>
        </authorList>
    </citation>
    <scope>NUCLEOTIDE SEQUENCE</scope>
    <source>
        <strain evidence="3">ChiGjej4B4-7305</strain>
    </source>
</reference>
<dbReference type="EMBL" id="DXBY01000061">
    <property type="protein sequence ID" value="HIZ34879.1"/>
    <property type="molecule type" value="Genomic_DNA"/>
</dbReference>
<evidence type="ECO:0000313" key="3">
    <source>
        <dbReference type="EMBL" id="HIZ34879.1"/>
    </source>
</evidence>
<feature type="compositionally biased region" description="Pro residues" evidence="1">
    <location>
        <begin position="38"/>
        <end position="54"/>
    </location>
</feature>
<feature type="region of interest" description="Disordered" evidence="1">
    <location>
        <begin position="1"/>
        <end position="70"/>
    </location>
</feature>
<comment type="caution">
    <text evidence="3">The sequence shown here is derived from an EMBL/GenBank/DDBJ whole genome shotgun (WGS) entry which is preliminary data.</text>
</comment>
<reference evidence="3" key="1">
    <citation type="journal article" date="2021" name="PeerJ">
        <title>Extensive microbial diversity within the chicken gut microbiome revealed by metagenomics and culture.</title>
        <authorList>
            <person name="Gilroy R."/>
            <person name="Ravi A."/>
            <person name="Getino M."/>
            <person name="Pursley I."/>
            <person name="Horton D.L."/>
            <person name="Alikhan N.F."/>
            <person name="Baker D."/>
            <person name="Gharbi K."/>
            <person name="Hall N."/>
            <person name="Watson M."/>
            <person name="Adriaenssens E.M."/>
            <person name="Foster-Nyarko E."/>
            <person name="Jarju S."/>
            <person name="Secka A."/>
            <person name="Antonio M."/>
            <person name="Oren A."/>
            <person name="Chaudhuri R.R."/>
            <person name="La Ragione R."/>
            <person name="Hildebrand F."/>
            <person name="Pallen M.J."/>
        </authorList>
    </citation>
    <scope>NUCLEOTIDE SEQUENCE</scope>
    <source>
        <strain evidence="3">ChiGjej4B4-7305</strain>
    </source>
</reference>
<keyword evidence="2" id="KW-1133">Transmembrane helix</keyword>
<feature type="compositionally biased region" description="Low complexity" evidence="1">
    <location>
        <begin position="24"/>
        <end position="35"/>
    </location>
</feature>
<organism evidence="3 4">
    <name type="scientific">Candidatus Ruania gallistercoris</name>
    <dbReference type="NCBI Taxonomy" id="2838746"/>
    <lineage>
        <taxon>Bacteria</taxon>
        <taxon>Bacillati</taxon>
        <taxon>Actinomycetota</taxon>
        <taxon>Actinomycetes</taxon>
        <taxon>Micrococcales</taxon>
        <taxon>Ruaniaceae</taxon>
        <taxon>Ruania</taxon>
    </lineage>
</organism>
<gene>
    <name evidence="3" type="ORF">H9815_03805</name>
</gene>
<keyword evidence="2" id="KW-0812">Transmembrane</keyword>
<dbReference type="Proteomes" id="UP000824037">
    <property type="component" value="Unassembled WGS sequence"/>
</dbReference>
<name>A0A9D2EC26_9MICO</name>
<proteinExistence type="predicted"/>
<protein>
    <submittedName>
        <fullName evidence="3">Tetraspanin family protein</fullName>
    </submittedName>
</protein>
<feature type="transmembrane region" description="Helical" evidence="2">
    <location>
        <begin position="138"/>
        <end position="161"/>
    </location>
</feature>
<evidence type="ECO:0000256" key="2">
    <source>
        <dbReference type="SAM" id="Phobius"/>
    </source>
</evidence>
<keyword evidence="2" id="KW-0472">Membrane</keyword>
<evidence type="ECO:0000313" key="4">
    <source>
        <dbReference type="Proteomes" id="UP000824037"/>
    </source>
</evidence>